<feature type="transmembrane region" description="Helical" evidence="1">
    <location>
        <begin position="401"/>
        <end position="421"/>
    </location>
</feature>
<feature type="domain" description="Ig-like" evidence="2">
    <location>
        <begin position="155"/>
        <end position="274"/>
    </location>
</feature>
<evidence type="ECO:0000256" key="1">
    <source>
        <dbReference type="SAM" id="Phobius"/>
    </source>
</evidence>
<evidence type="ECO:0000313" key="3">
    <source>
        <dbReference type="EMBL" id="KAF7367610.1"/>
    </source>
</evidence>
<accession>A0A8H6Z1H4</accession>
<reference evidence="3" key="1">
    <citation type="submission" date="2020-05" db="EMBL/GenBank/DDBJ databases">
        <title>Mycena genomes resolve the evolution of fungal bioluminescence.</title>
        <authorList>
            <person name="Tsai I.J."/>
        </authorList>
    </citation>
    <scope>NUCLEOTIDE SEQUENCE</scope>
    <source>
        <strain evidence="3">160909Yilan</strain>
    </source>
</reference>
<dbReference type="AlphaFoldDB" id="A0A8H6Z1H4"/>
<comment type="caution">
    <text evidence="3">The sequence shown here is derived from an EMBL/GenBank/DDBJ whole genome shotgun (WGS) entry which is preliminary data.</text>
</comment>
<keyword evidence="1" id="KW-0812">Transmembrane</keyword>
<keyword evidence="4" id="KW-1185">Reference proteome</keyword>
<dbReference type="Proteomes" id="UP000623467">
    <property type="component" value="Unassembled WGS sequence"/>
</dbReference>
<evidence type="ECO:0000313" key="4">
    <source>
        <dbReference type="Proteomes" id="UP000623467"/>
    </source>
</evidence>
<dbReference type="EMBL" id="JACAZH010000005">
    <property type="protein sequence ID" value="KAF7367610.1"/>
    <property type="molecule type" value="Genomic_DNA"/>
</dbReference>
<dbReference type="InterPro" id="IPR007110">
    <property type="entry name" value="Ig-like_dom"/>
</dbReference>
<name>A0A8H6Z1H4_9AGAR</name>
<keyword evidence="1" id="KW-0472">Membrane</keyword>
<sequence>MTVATLRFGISVSSRSLLFDFQNIKGLLATGVFFLATLGQTASWTSLLTPNDITVYIPLQGTELDFSSEAFIDQFSQLLVNPNGTYNYLSSTLLSVIDTSGSTSALALVGYPAVLDYAGLGYVGSTGGILPIYFDPDAPIANRTDFVTFNTMPFPRVVNSFNISMNQQGLTAAVTCQTGQLNATSDPPFQRFATQAEIVIDDTPYSYTAFWIKTTCAGEPQSSFSYLSGTNDTLIAMACDSSDGTYTVVIDAQGVYGDMGTMMCTVSPQIQNVTAYYYGEYVSTEPDSAYVPINARMNVTGFSLGLVDGIMYGQGQDRNTIGDLVGSIYADQFASTQQVDYVTLWEAYIQGVVEFVGTAIKVNLAGTDGPLQRQPPQNMMKSINGTAITTTLGWQYKERTAFAVLIPSTFVAVASILIVLFTQFRSRGVPVQHAAFDPSNPLVLMAAASAGGMGDTFTGLTKEHVKEGQKKMVKLAQIGGKVGFVQVDTASEA</sequence>
<evidence type="ECO:0000259" key="2">
    <source>
        <dbReference type="PROSITE" id="PS50835"/>
    </source>
</evidence>
<proteinExistence type="predicted"/>
<dbReference type="OrthoDB" id="3351168at2759"/>
<keyword evidence="1" id="KW-1133">Transmembrane helix</keyword>
<protein>
    <recommendedName>
        <fullName evidence="2">Ig-like domain-containing protein</fullName>
    </recommendedName>
</protein>
<dbReference type="PROSITE" id="PS50835">
    <property type="entry name" value="IG_LIKE"/>
    <property type="match status" value="1"/>
</dbReference>
<gene>
    <name evidence="3" type="ORF">MSAN_00824400</name>
</gene>
<organism evidence="3 4">
    <name type="scientific">Mycena sanguinolenta</name>
    <dbReference type="NCBI Taxonomy" id="230812"/>
    <lineage>
        <taxon>Eukaryota</taxon>
        <taxon>Fungi</taxon>
        <taxon>Dikarya</taxon>
        <taxon>Basidiomycota</taxon>
        <taxon>Agaricomycotina</taxon>
        <taxon>Agaricomycetes</taxon>
        <taxon>Agaricomycetidae</taxon>
        <taxon>Agaricales</taxon>
        <taxon>Marasmiineae</taxon>
        <taxon>Mycenaceae</taxon>
        <taxon>Mycena</taxon>
    </lineage>
</organism>